<keyword evidence="6" id="KW-0378">Hydrolase</keyword>
<dbReference type="PANTHER" id="PTHR22930">
    <property type="match status" value="1"/>
</dbReference>
<dbReference type="Proteomes" id="UP000650533">
    <property type="component" value="Chromosome 12"/>
</dbReference>
<organism evidence="9 10">
    <name type="scientific">Rhizoctonia solani</name>
    <dbReference type="NCBI Taxonomy" id="456999"/>
    <lineage>
        <taxon>Eukaryota</taxon>
        <taxon>Fungi</taxon>
        <taxon>Dikarya</taxon>
        <taxon>Basidiomycota</taxon>
        <taxon>Agaricomycotina</taxon>
        <taxon>Agaricomycetes</taxon>
        <taxon>Cantharellales</taxon>
        <taxon>Ceratobasidiaceae</taxon>
        <taxon>Rhizoctonia</taxon>
    </lineage>
</organism>
<accession>A0A8H8T0Q5</accession>
<evidence type="ECO:0000256" key="2">
    <source>
        <dbReference type="ARBA" id="ARBA00004123"/>
    </source>
</evidence>
<evidence type="ECO:0000256" key="1">
    <source>
        <dbReference type="ARBA" id="ARBA00001968"/>
    </source>
</evidence>
<evidence type="ECO:0000256" key="4">
    <source>
        <dbReference type="ARBA" id="ARBA00022722"/>
    </source>
</evidence>
<reference evidence="9" key="1">
    <citation type="submission" date="2020-05" db="EMBL/GenBank/DDBJ databases">
        <title>Evolutionary and genomic comparisons of hybrid uninucleate and nonhybrid Rhizoctonia fungi.</title>
        <authorList>
            <person name="Li C."/>
            <person name="Chen X."/>
        </authorList>
    </citation>
    <scope>NUCLEOTIDE SEQUENCE</scope>
    <source>
        <strain evidence="9">AG-1 IA</strain>
    </source>
</reference>
<dbReference type="InterPro" id="IPR045249">
    <property type="entry name" value="HARBI1-like"/>
</dbReference>
<evidence type="ECO:0000313" key="9">
    <source>
        <dbReference type="EMBL" id="QRW24594.1"/>
    </source>
</evidence>
<dbReference type="Pfam" id="PF13359">
    <property type="entry name" value="DDE_Tnp_4"/>
    <property type="match status" value="1"/>
</dbReference>
<dbReference type="KEGG" id="rsx:RhiXN_11506"/>
<dbReference type="AlphaFoldDB" id="A0A8H8T0Q5"/>
<dbReference type="GO" id="GO:0004519">
    <property type="term" value="F:endonuclease activity"/>
    <property type="evidence" value="ECO:0007669"/>
    <property type="project" value="UniProtKB-KW"/>
</dbReference>
<keyword evidence="5" id="KW-0479">Metal-binding</keyword>
<proteinExistence type="inferred from homology"/>
<keyword evidence="4" id="KW-0540">Nuclease</keyword>
<dbReference type="GO" id="GO:0016787">
    <property type="term" value="F:hydrolase activity"/>
    <property type="evidence" value="ECO:0007669"/>
    <property type="project" value="UniProtKB-KW"/>
</dbReference>
<keyword evidence="9" id="KW-0255">Endonuclease</keyword>
<evidence type="ECO:0000256" key="5">
    <source>
        <dbReference type="ARBA" id="ARBA00022723"/>
    </source>
</evidence>
<dbReference type="PANTHER" id="PTHR22930:SF289">
    <property type="entry name" value="DDE TNP4 DOMAIN-CONTAINING PROTEIN-RELATED"/>
    <property type="match status" value="1"/>
</dbReference>
<evidence type="ECO:0000313" key="10">
    <source>
        <dbReference type="Proteomes" id="UP000650533"/>
    </source>
</evidence>
<dbReference type="GeneID" id="67033784"/>
<keyword evidence="7" id="KW-0539">Nucleus</keyword>
<evidence type="ECO:0000256" key="6">
    <source>
        <dbReference type="ARBA" id="ARBA00022801"/>
    </source>
</evidence>
<dbReference type="EMBL" id="CP059669">
    <property type="protein sequence ID" value="QRW24594.1"/>
    <property type="molecule type" value="Genomic_DNA"/>
</dbReference>
<evidence type="ECO:0000256" key="3">
    <source>
        <dbReference type="ARBA" id="ARBA00006958"/>
    </source>
</evidence>
<comment type="cofactor">
    <cofactor evidence="1">
        <name>a divalent metal cation</name>
        <dbReference type="ChEBI" id="CHEBI:60240"/>
    </cofactor>
</comment>
<comment type="similarity">
    <text evidence="3">Belongs to the HARBI1 family.</text>
</comment>
<name>A0A8H8T0Q5_9AGAM</name>
<evidence type="ECO:0000256" key="7">
    <source>
        <dbReference type="ARBA" id="ARBA00023242"/>
    </source>
</evidence>
<comment type="subcellular location">
    <subcellularLocation>
        <location evidence="2">Nucleus</location>
    </subcellularLocation>
</comment>
<gene>
    <name evidence="9" type="ORF">RhiXN_11506</name>
</gene>
<protein>
    <submittedName>
        <fullName evidence="9">DDE superfamily endonuclease</fullName>
    </submittedName>
</protein>
<evidence type="ECO:0000259" key="8">
    <source>
        <dbReference type="Pfam" id="PF13359"/>
    </source>
</evidence>
<dbReference type="InterPro" id="IPR027806">
    <property type="entry name" value="HARBI1_dom"/>
</dbReference>
<dbReference type="GO" id="GO:0046872">
    <property type="term" value="F:metal ion binding"/>
    <property type="evidence" value="ECO:0007669"/>
    <property type="project" value="UniProtKB-KW"/>
</dbReference>
<feature type="domain" description="DDE Tnp4" evidence="8">
    <location>
        <begin position="300"/>
        <end position="456"/>
    </location>
</feature>
<sequence>MANLLSFALEEEQGTAQLLAQVIATQNRQQHQAKQLRDRLRGMRAHQQTQYTQEGVAYNQQARAPVSLVRDRLQWMAKLRVGLEGNIANDAVFAYGPLQRLCYLALQELDHEEGEGEEEATNDNPGVVHVHNNRHNSHQSNHPPLGAGRIRPTGRAIRRRIPYTISSQPRQNNFFDMALDLPEHDFRIVFRMSKRTFWSLVDLIRPNEVFADHGGRKQRPVFHQLGAFLIRFGSMGSRGDFTALLTSVGKGSVPIYCERVTYAIRIFGLSCVGWPSAERKEEIKLAFRETCGLNGIIGILDGSLIDLAKRPAGSKEAFRSRKGTIATNIQAIVDHEGRFIAYETGFPGSKNDSYIWKQSFVWSHRHAHFSNGKFLLADGGYPLSWFVLTPFARNERQGDDCARKIQFNCQISRARVLVEHTFGQLKSRFPSLVMMGEIGDLEMLYHTIEALMVLHNICYDLHNTVSGEADAFIEAGGNYDWVDHESDLDAGPGANINKHVLVEGRAFRARCMDQICPP</sequence>
<dbReference type="RefSeq" id="XP_043184831.1">
    <property type="nucleotide sequence ID" value="XM_043331321.1"/>
</dbReference>
<dbReference type="GO" id="GO:0005634">
    <property type="term" value="C:nucleus"/>
    <property type="evidence" value="ECO:0007669"/>
    <property type="project" value="UniProtKB-SubCell"/>
</dbReference>